<gene>
    <name evidence="6 8" type="primary">rsmG</name>
    <name evidence="8" type="ORF">J4G33_05060</name>
</gene>
<evidence type="ECO:0000313" key="9">
    <source>
        <dbReference type="Proteomes" id="UP000664209"/>
    </source>
</evidence>
<name>A0A939LP19_9CELL</name>
<evidence type="ECO:0000313" key="8">
    <source>
        <dbReference type="EMBL" id="MBO1751169.1"/>
    </source>
</evidence>
<keyword evidence="2 6" id="KW-0698">rRNA processing</keyword>
<evidence type="ECO:0000256" key="6">
    <source>
        <dbReference type="HAMAP-Rule" id="MF_00074"/>
    </source>
</evidence>
<proteinExistence type="inferred from homology"/>
<comment type="caution">
    <text evidence="8">The sequence shown here is derived from an EMBL/GenBank/DDBJ whole genome shotgun (WGS) entry which is preliminary data.</text>
</comment>
<dbReference type="HAMAP" id="MF_00074">
    <property type="entry name" value="16SrRNA_methyltr_G"/>
    <property type="match status" value="1"/>
</dbReference>
<comment type="caution">
    <text evidence="6">Lacks conserved residue(s) required for the propagation of feature annotation.</text>
</comment>
<comment type="function">
    <text evidence="6">Specifically methylates the N7 position of a guanine in 16S rRNA.</text>
</comment>
<feature type="binding site" evidence="6">
    <location>
        <position position="51"/>
    </location>
    <ligand>
        <name>S-adenosyl-L-methionine</name>
        <dbReference type="ChEBI" id="CHEBI:59789"/>
    </ligand>
</feature>
<comment type="subcellular location">
    <subcellularLocation>
        <location evidence="6">Cytoplasm</location>
    </subcellularLocation>
</comment>
<keyword evidence="3 6" id="KW-0489">Methyltransferase</keyword>
<dbReference type="AlphaFoldDB" id="A0A939LP19"/>
<dbReference type="EC" id="2.1.1.-" evidence="6"/>
<accession>A0A939LP19</accession>
<evidence type="ECO:0000256" key="4">
    <source>
        <dbReference type="ARBA" id="ARBA00022679"/>
    </source>
</evidence>
<comment type="similarity">
    <text evidence="6">Belongs to the methyltransferase superfamily. RNA methyltransferase RsmG family.</text>
</comment>
<protein>
    <recommendedName>
        <fullName evidence="6">Ribosomal RNA small subunit methyltransferase G</fullName>
        <ecNumber evidence="6">2.1.1.-</ecNumber>
    </recommendedName>
    <alternativeName>
        <fullName evidence="6">16S rRNA 7-methylguanosine methyltransferase</fullName>
        <shortName evidence="6">16S rRNA m7G methyltransferase</shortName>
    </alternativeName>
</protein>
<dbReference type="Pfam" id="PF02527">
    <property type="entry name" value="GidB"/>
    <property type="match status" value="1"/>
</dbReference>
<dbReference type="RefSeq" id="WP_208055190.1">
    <property type="nucleotide sequence ID" value="NZ_JAGEMK010000002.1"/>
</dbReference>
<dbReference type="PANTHER" id="PTHR31760">
    <property type="entry name" value="S-ADENOSYL-L-METHIONINE-DEPENDENT METHYLTRANSFERASES SUPERFAMILY PROTEIN"/>
    <property type="match status" value="1"/>
</dbReference>
<evidence type="ECO:0000256" key="2">
    <source>
        <dbReference type="ARBA" id="ARBA00022552"/>
    </source>
</evidence>
<evidence type="ECO:0000256" key="7">
    <source>
        <dbReference type="SAM" id="MobiDB-lite"/>
    </source>
</evidence>
<dbReference type="Proteomes" id="UP000664209">
    <property type="component" value="Unassembled WGS sequence"/>
</dbReference>
<feature type="compositionally biased region" description="Low complexity" evidence="7">
    <location>
        <begin position="203"/>
        <end position="214"/>
    </location>
</feature>
<dbReference type="InterPro" id="IPR029063">
    <property type="entry name" value="SAM-dependent_MTases_sf"/>
</dbReference>
<evidence type="ECO:0000256" key="1">
    <source>
        <dbReference type="ARBA" id="ARBA00022490"/>
    </source>
</evidence>
<feature type="binding site" evidence="6">
    <location>
        <begin position="102"/>
        <end position="103"/>
    </location>
    <ligand>
        <name>S-adenosyl-L-methionine</name>
        <dbReference type="ChEBI" id="CHEBI:59789"/>
    </ligand>
</feature>
<keyword evidence="9" id="KW-1185">Reference proteome</keyword>
<evidence type="ECO:0000256" key="3">
    <source>
        <dbReference type="ARBA" id="ARBA00022603"/>
    </source>
</evidence>
<dbReference type="Gene3D" id="3.40.50.150">
    <property type="entry name" value="Vaccinia Virus protein VP39"/>
    <property type="match status" value="1"/>
</dbReference>
<keyword evidence="4 6" id="KW-0808">Transferase</keyword>
<feature type="binding site" evidence="6">
    <location>
        <position position="117"/>
    </location>
    <ligand>
        <name>S-adenosyl-L-methionine</name>
        <dbReference type="ChEBI" id="CHEBI:59789"/>
    </ligand>
</feature>
<dbReference type="EMBL" id="JAGEMK010000002">
    <property type="protein sequence ID" value="MBO1751169.1"/>
    <property type="molecule type" value="Genomic_DNA"/>
</dbReference>
<dbReference type="InterPro" id="IPR003682">
    <property type="entry name" value="rRNA_ssu_MeTfrase_G"/>
</dbReference>
<reference evidence="8" key="1">
    <citation type="submission" date="2021-03" db="EMBL/GenBank/DDBJ databases">
        <title>Actinotalea soli sp. nov., isolated from soil.</title>
        <authorList>
            <person name="Ping W."/>
            <person name="Zhang J."/>
        </authorList>
    </citation>
    <scope>NUCLEOTIDE SEQUENCE</scope>
    <source>
        <strain evidence="8">BY-33</strain>
    </source>
</reference>
<organism evidence="8 9">
    <name type="scientific">Actinotalea soli</name>
    <dbReference type="NCBI Taxonomy" id="2819234"/>
    <lineage>
        <taxon>Bacteria</taxon>
        <taxon>Bacillati</taxon>
        <taxon>Actinomycetota</taxon>
        <taxon>Actinomycetes</taxon>
        <taxon>Micrococcales</taxon>
        <taxon>Cellulomonadaceae</taxon>
        <taxon>Actinotalea</taxon>
    </lineage>
</organism>
<dbReference type="GO" id="GO:0005829">
    <property type="term" value="C:cytosol"/>
    <property type="evidence" value="ECO:0007669"/>
    <property type="project" value="TreeGrafter"/>
</dbReference>
<dbReference type="SUPFAM" id="SSF53335">
    <property type="entry name" value="S-adenosyl-L-methionine-dependent methyltransferases"/>
    <property type="match status" value="1"/>
</dbReference>
<dbReference type="GO" id="GO:0070043">
    <property type="term" value="F:rRNA (guanine-N7-)-methyltransferase activity"/>
    <property type="evidence" value="ECO:0007669"/>
    <property type="project" value="UniProtKB-UniRule"/>
</dbReference>
<feature type="region of interest" description="Disordered" evidence="7">
    <location>
        <begin position="189"/>
        <end position="240"/>
    </location>
</feature>
<sequence length="240" mass="24942">MVAFHALLADEGVTRGLIGPREVPRLWERHLVNSAAVATFLPSEGVVVDVGSGAGLPGVVLAAMRPDLDIVLLEPMQRRVTWLTDVIARLDLTNARVVRGRAEDLVGAIVADAVTARAVAPMDRLGAWTIPLLRQGGVLLALKGSRANDELTQARDSIAELGGDSGEVLEAATVTGGEPTTVVRVRRLAPALPVRPEAPRGEGAPTSTTRPAPGRGRRPQGGAGGRSAPRRKRGGAGAPS</sequence>
<dbReference type="CDD" id="cd02440">
    <property type="entry name" value="AdoMet_MTases"/>
    <property type="match status" value="1"/>
</dbReference>
<keyword evidence="1 6" id="KW-0963">Cytoplasm</keyword>
<keyword evidence="5 6" id="KW-0949">S-adenosyl-L-methionine</keyword>
<dbReference type="NCBIfam" id="TIGR00138">
    <property type="entry name" value="rsmG_gidB"/>
    <property type="match status" value="1"/>
</dbReference>
<evidence type="ECO:0000256" key="5">
    <source>
        <dbReference type="ARBA" id="ARBA00022691"/>
    </source>
</evidence>
<dbReference type="PANTHER" id="PTHR31760:SF0">
    <property type="entry name" value="S-ADENOSYL-L-METHIONINE-DEPENDENT METHYLTRANSFERASES SUPERFAMILY PROTEIN"/>
    <property type="match status" value="1"/>
</dbReference>
<feature type="binding site" evidence="6">
    <location>
        <position position="56"/>
    </location>
    <ligand>
        <name>S-adenosyl-L-methionine</name>
        <dbReference type="ChEBI" id="CHEBI:59789"/>
    </ligand>
</feature>